<feature type="chain" id="PRO_5045615696" evidence="2">
    <location>
        <begin position="21"/>
        <end position="563"/>
    </location>
</feature>
<organism evidence="4 5">
    <name type="scientific">Shivajiella indica</name>
    <dbReference type="NCBI Taxonomy" id="872115"/>
    <lineage>
        <taxon>Bacteria</taxon>
        <taxon>Pseudomonadati</taxon>
        <taxon>Bacteroidota</taxon>
        <taxon>Cytophagia</taxon>
        <taxon>Cytophagales</taxon>
        <taxon>Cyclobacteriaceae</taxon>
        <taxon>Shivajiella</taxon>
    </lineage>
</organism>
<dbReference type="InterPro" id="IPR005674">
    <property type="entry name" value="CocE/Ser_esterase"/>
</dbReference>
<comment type="caution">
    <text evidence="4">The sequence shown here is derived from an EMBL/GenBank/DDBJ whole genome shotgun (WGS) entry which is preliminary data.</text>
</comment>
<dbReference type="SMART" id="SM00939">
    <property type="entry name" value="PepX_C"/>
    <property type="match status" value="1"/>
</dbReference>
<keyword evidence="5" id="KW-1185">Reference proteome</keyword>
<dbReference type="RefSeq" id="WP_380800755.1">
    <property type="nucleotide sequence ID" value="NZ_JBHUIV010000010.1"/>
</dbReference>
<dbReference type="NCBIfam" id="TIGR00976">
    <property type="entry name" value="CocE_NonD"/>
    <property type="match status" value="1"/>
</dbReference>
<protein>
    <submittedName>
        <fullName evidence="4">CocE/NonD family hydrolase</fullName>
    </submittedName>
</protein>
<evidence type="ECO:0000259" key="3">
    <source>
        <dbReference type="SMART" id="SM00939"/>
    </source>
</evidence>
<dbReference type="Proteomes" id="UP001597414">
    <property type="component" value="Unassembled WGS sequence"/>
</dbReference>
<name>A0ABW5B436_9BACT</name>
<proteinExistence type="predicted"/>
<dbReference type="Pfam" id="PF08530">
    <property type="entry name" value="PepX_C"/>
    <property type="match status" value="1"/>
</dbReference>
<dbReference type="SUPFAM" id="SSF49785">
    <property type="entry name" value="Galactose-binding domain-like"/>
    <property type="match status" value="1"/>
</dbReference>
<accession>A0ABW5B436</accession>
<keyword evidence="2" id="KW-0732">Signal</keyword>
<keyword evidence="1 4" id="KW-0378">Hydrolase</keyword>
<evidence type="ECO:0000256" key="2">
    <source>
        <dbReference type="SAM" id="SignalP"/>
    </source>
</evidence>
<dbReference type="InterPro" id="IPR029058">
    <property type="entry name" value="AB_hydrolase_fold"/>
</dbReference>
<dbReference type="Gene3D" id="3.40.50.1820">
    <property type="entry name" value="alpha/beta hydrolase"/>
    <property type="match status" value="1"/>
</dbReference>
<dbReference type="GO" id="GO:0016787">
    <property type="term" value="F:hydrolase activity"/>
    <property type="evidence" value="ECO:0007669"/>
    <property type="project" value="UniProtKB-KW"/>
</dbReference>
<evidence type="ECO:0000313" key="5">
    <source>
        <dbReference type="Proteomes" id="UP001597414"/>
    </source>
</evidence>
<gene>
    <name evidence="4" type="ORF">ACFSKV_04820</name>
</gene>
<dbReference type="Gene3D" id="2.60.120.260">
    <property type="entry name" value="Galactose-binding domain-like"/>
    <property type="match status" value="1"/>
</dbReference>
<sequence length="563" mass="64469">MTKYLLSAFFILMFCIGSYAQQAINKDSLYIIQDSVLIPTRAGIAISAVIVRKKTNQQPLPAILFYTTYHQGVGDAIFGKRSADRDYVGIVAYARGIKTDLKYYAPFENEATDVHDIIDWISKQPWCNGSVGMFSGSYTGYSQWATVKNTHPALKTIVPQVAVMPGYDFPMENNVPLSHILSWSNDNIYKNKPLSRDLQFDYYNEGIAYNKLDSAAGLQNPIFQKWLSHPAYDDYWQSMVPTPEEYAEINIPVLTTTGYFDGSQIGALQYFKLHNKYNKNTAHYLVIGPYDHWGGQRQPAKNLMGYEIDSVANINMMDLAYQWLDYILKEKTKPDILKDKVNFQVMGTNEWKHAATLQTINNDTLTLYLDHQTLTDQKPKTKRFEKQTIDFKDRDSQNNYYTPEIIFDSLDASNGLVFTSKPIENEFIISGSFTGNLLVGTNKKDMDISMAFYELMPDGRYFFLTRYVGRASFAKDNTKRQLLRPNKKENISFDNTRFVSKKISKGSCLVILLNINKHPFEIINYGSGKDPAQETIKDAGKPMVIKWFNSSFIEIPVWTDQYL</sequence>
<dbReference type="InterPro" id="IPR000383">
    <property type="entry name" value="Xaa-Pro-like_dom"/>
</dbReference>
<dbReference type="InterPro" id="IPR008979">
    <property type="entry name" value="Galactose-bd-like_sf"/>
</dbReference>
<dbReference type="EMBL" id="JBHUIV010000010">
    <property type="protein sequence ID" value="MFD2200878.1"/>
    <property type="molecule type" value="Genomic_DNA"/>
</dbReference>
<dbReference type="Pfam" id="PF02129">
    <property type="entry name" value="Peptidase_S15"/>
    <property type="match status" value="1"/>
</dbReference>
<feature type="domain" description="Xaa-Pro dipeptidyl-peptidase C-terminal" evidence="3">
    <location>
        <begin position="321"/>
        <end position="545"/>
    </location>
</feature>
<dbReference type="Gene3D" id="1.10.3020.10">
    <property type="entry name" value="alpha-amino acid ester hydrolase ( Helical cap domain)"/>
    <property type="match status" value="1"/>
</dbReference>
<dbReference type="InterPro" id="IPR013736">
    <property type="entry name" value="Xaa-Pro_dipept_C"/>
</dbReference>
<reference evidence="5" key="1">
    <citation type="journal article" date="2019" name="Int. J. Syst. Evol. Microbiol.">
        <title>The Global Catalogue of Microorganisms (GCM) 10K type strain sequencing project: providing services to taxonomists for standard genome sequencing and annotation.</title>
        <authorList>
            <consortium name="The Broad Institute Genomics Platform"/>
            <consortium name="The Broad Institute Genome Sequencing Center for Infectious Disease"/>
            <person name="Wu L."/>
            <person name="Ma J."/>
        </authorList>
    </citation>
    <scope>NUCLEOTIDE SEQUENCE [LARGE SCALE GENOMIC DNA]</scope>
    <source>
        <strain evidence="5">KCTC 19812</strain>
    </source>
</reference>
<feature type="signal peptide" evidence="2">
    <location>
        <begin position="1"/>
        <end position="20"/>
    </location>
</feature>
<evidence type="ECO:0000313" key="4">
    <source>
        <dbReference type="EMBL" id="MFD2200878.1"/>
    </source>
</evidence>
<dbReference type="SUPFAM" id="SSF53474">
    <property type="entry name" value="alpha/beta-Hydrolases"/>
    <property type="match status" value="1"/>
</dbReference>
<evidence type="ECO:0000256" key="1">
    <source>
        <dbReference type="ARBA" id="ARBA00022801"/>
    </source>
</evidence>